<reference evidence="2" key="1">
    <citation type="submission" date="2023-06" db="EMBL/GenBank/DDBJ databases">
        <title>SYSU T00b26.</title>
        <authorList>
            <person name="Gao L."/>
            <person name="Fang B.-Z."/>
            <person name="Li W.-J."/>
        </authorList>
    </citation>
    <scope>NUCLEOTIDE SEQUENCE</scope>
    <source>
        <strain evidence="2">SYSU T00b26</strain>
    </source>
</reference>
<evidence type="ECO:0000313" key="2">
    <source>
        <dbReference type="EMBL" id="MDN4471532.1"/>
    </source>
</evidence>
<evidence type="ECO:0000313" key="3">
    <source>
        <dbReference type="Proteomes" id="UP001172738"/>
    </source>
</evidence>
<evidence type="ECO:0000256" key="1">
    <source>
        <dbReference type="SAM" id="MobiDB-lite"/>
    </source>
</evidence>
<feature type="compositionally biased region" description="Low complexity" evidence="1">
    <location>
        <begin position="243"/>
        <end position="254"/>
    </location>
</feature>
<sequence length="394" mass="40368">MAQERQPFRGFARAGIEPGEERGAALLDTAAVRAARVTHIGGTTGSTPVPVVSAEAAAAILNAGTPITSSLPRVEVASEPPAPVRSVSPIEVDTAGQEGVDALQLESEPQATPAAPSASQVDTPALMASSPQEGAVLAGEPVEASAQRILEEPAVASAPPVVEEPAAAPSATEAPQPTRPASQPLAGAARVSAPAGDFEAFASTASASAPPMSRTPLGVDPELRDEPDAGAPDLEPDEPIVTGAGAAPPASVEAPEVDDSIVVLEEPVLISGGEIIRPRTMQAPVRPQPAEPSALTPNPDSRDDLARAADPAVAGQELMGLATHRRAAVRAAVAARPDLPATVVVFLSRDHSSEVLTSLLRNPRIPASTVRYLADHRDPRVADLAVQRLRNDFR</sequence>
<feature type="compositionally biased region" description="Low complexity" evidence="1">
    <location>
        <begin position="107"/>
        <end position="120"/>
    </location>
</feature>
<dbReference type="Proteomes" id="UP001172738">
    <property type="component" value="Unassembled WGS sequence"/>
</dbReference>
<feature type="region of interest" description="Disordered" evidence="1">
    <location>
        <begin position="155"/>
        <end position="254"/>
    </location>
</feature>
<feature type="region of interest" description="Disordered" evidence="1">
    <location>
        <begin position="107"/>
        <end position="137"/>
    </location>
</feature>
<feature type="compositionally biased region" description="Low complexity" evidence="1">
    <location>
        <begin position="155"/>
        <end position="175"/>
    </location>
</feature>
<protein>
    <recommendedName>
        <fullName evidence="4">Leucine rich repeat variant</fullName>
    </recommendedName>
</protein>
<feature type="region of interest" description="Disordered" evidence="1">
    <location>
        <begin position="279"/>
        <end position="305"/>
    </location>
</feature>
<proteinExistence type="predicted"/>
<evidence type="ECO:0008006" key="4">
    <source>
        <dbReference type="Google" id="ProtNLM"/>
    </source>
</evidence>
<keyword evidence="3" id="KW-1185">Reference proteome</keyword>
<gene>
    <name evidence="2" type="ORF">QQX04_00835</name>
</gene>
<name>A0ABT8FXQ3_9MICO</name>
<dbReference type="EMBL" id="JAUHPV010000001">
    <property type="protein sequence ID" value="MDN4471532.1"/>
    <property type="molecule type" value="Genomic_DNA"/>
</dbReference>
<dbReference type="RefSeq" id="WP_301125244.1">
    <property type="nucleotide sequence ID" value="NZ_JAUHPV010000001.1"/>
</dbReference>
<organism evidence="2 3">
    <name type="scientific">Demequina zhanjiangensis</name>
    <dbReference type="NCBI Taxonomy" id="3051659"/>
    <lineage>
        <taxon>Bacteria</taxon>
        <taxon>Bacillati</taxon>
        <taxon>Actinomycetota</taxon>
        <taxon>Actinomycetes</taxon>
        <taxon>Micrococcales</taxon>
        <taxon>Demequinaceae</taxon>
        <taxon>Demequina</taxon>
    </lineage>
</organism>
<comment type="caution">
    <text evidence="2">The sequence shown here is derived from an EMBL/GenBank/DDBJ whole genome shotgun (WGS) entry which is preliminary data.</text>
</comment>
<feature type="compositionally biased region" description="Low complexity" evidence="1">
    <location>
        <begin position="200"/>
        <end position="209"/>
    </location>
</feature>
<accession>A0ABT8FXQ3</accession>